<dbReference type="InterPro" id="IPR036179">
    <property type="entry name" value="Ig-like_dom_sf"/>
</dbReference>
<dbReference type="PROSITE" id="PS50835">
    <property type="entry name" value="IG_LIKE"/>
    <property type="match status" value="1"/>
</dbReference>
<reference evidence="1 2" key="1">
    <citation type="journal article" date="2015" name="Parasit. Vectors">
        <title>Draft genome of the scabies mite.</title>
        <authorList>
            <person name="Rider S.D.Jr."/>
            <person name="Morgan M.S."/>
            <person name="Arlian L.G."/>
        </authorList>
    </citation>
    <scope>NUCLEOTIDE SEQUENCE [LARGE SCALE GENOMIC DNA]</scope>
    <source>
        <strain evidence="1">Arlian Lab</strain>
    </source>
</reference>
<protein>
    <submittedName>
        <fullName evidence="1">Uncharacterized protein</fullName>
    </submittedName>
</protein>
<dbReference type="InterPro" id="IPR013783">
    <property type="entry name" value="Ig-like_fold"/>
</dbReference>
<organism evidence="1 2">
    <name type="scientific">Sarcoptes scabiei</name>
    <name type="common">Itch mite</name>
    <name type="synonym">Acarus scabiei</name>
    <dbReference type="NCBI Taxonomy" id="52283"/>
    <lineage>
        <taxon>Eukaryota</taxon>
        <taxon>Metazoa</taxon>
        <taxon>Ecdysozoa</taxon>
        <taxon>Arthropoda</taxon>
        <taxon>Chelicerata</taxon>
        <taxon>Arachnida</taxon>
        <taxon>Acari</taxon>
        <taxon>Acariformes</taxon>
        <taxon>Sarcoptiformes</taxon>
        <taxon>Astigmata</taxon>
        <taxon>Psoroptidia</taxon>
        <taxon>Sarcoptoidea</taxon>
        <taxon>Sarcoptidae</taxon>
        <taxon>Sarcoptinae</taxon>
        <taxon>Sarcoptes</taxon>
    </lineage>
</organism>
<dbReference type="PANTHER" id="PTHR21261">
    <property type="entry name" value="BEAT PROTEIN"/>
    <property type="match status" value="1"/>
</dbReference>
<name>A0A132AMB5_SARSC</name>
<dbReference type="EMBL" id="JXLN01017538">
    <property type="protein sequence ID" value="KPM11600.1"/>
    <property type="molecule type" value="Genomic_DNA"/>
</dbReference>
<dbReference type="OrthoDB" id="6343941at2759"/>
<accession>A0A132AMB5</accession>
<gene>
    <name evidence="1" type="ORF">QR98_0101730</name>
</gene>
<evidence type="ECO:0000313" key="2">
    <source>
        <dbReference type="Proteomes" id="UP000616769"/>
    </source>
</evidence>
<evidence type="ECO:0000313" key="1">
    <source>
        <dbReference type="EMBL" id="KPM11600.1"/>
    </source>
</evidence>
<dbReference type="PANTHER" id="PTHR21261:SF15">
    <property type="entry name" value="BEATEN PATH IIIA, ISOFORM D-RELATED"/>
    <property type="match status" value="1"/>
</dbReference>
<sequence length="140" mass="16289">MFTNINVIFVAHQCIKVVSLNVPPYVRKGSDLELSCLFDLGNATLYSLKWFYRAHEWDREEQEFFRYTPRHQPYKQVFPLEGIHVDLSKSSGSIVYIRRANNKTSGSYKCEISVEETFQTVAAEKLMTVLSKKKSPEIKF</sequence>
<dbReference type="SUPFAM" id="SSF48726">
    <property type="entry name" value="Immunoglobulin"/>
    <property type="match status" value="1"/>
</dbReference>
<dbReference type="AlphaFoldDB" id="A0A132AMB5"/>
<dbReference type="InterPro" id="IPR007110">
    <property type="entry name" value="Ig-like_dom"/>
</dbReference>
<dbReference type="Gene3D" id="2.60.40.10">
    <property type="entry name" value="Immunoglobulins"/>
    <property type="match status" value="1"/>
</dbReference>
<dbReference type="VEuPathDB" id="VectorBase:SSCA010120"/>
<dbReference type="Proteomes" id="UP000616769">
    <property type="component" value="Unassembled WGS sequence"/>
</dbReference>
<proteinExistence type="predicted"/>
<comment type="caution">
    <text evidence="1">The sequence shown here is derived from an EMBL/GenBank/DDBJ whole genome shotgun (WGS) entry which is preliminary data.</text>
</comment>